<comment type="caution">
    <text evidence="1">The sequence shown here is derived from an EMBL/GenBank/DDBJ whole genome shotgun (WGS) entry which is preliminary data.</text>
</comment>
<name>A0A9P6XQH8_9FUNG</name>
<evidence type="ECO:0000313" key="1">
    <source>
        <dbReference type="EMBL" id="KAG1530421.1"/>
    </source>
</evidence>
<gene>
    <name evidence="1" type="ORF">G6F50_017329</name>
</gene>
<keyword evidence="2" id="KW-1185">Reference proteome</keyword>
<reference evidence="1 2" key="1">
    <citation type="journal article" date="2020" name="Microb. Genom.">
        <title>Genetic diversity of clinical and environmental Mucorales isolates obtained from an investigation of mucormycosis cases among solid organ transplant recipients.</title>
        <authorList>
            <person name="Nguyen M.H."/>
            <person name="Kaul D."/>
            <person name="Muto C."/>
            <person name="Cheng S.J."/>
            <person name="Richter R.A."/>
            <person name="Bruno V.M."/>
            <person name="Liu G."/>
            <person name="Beyhan S."/>
            <person name="Sundermann A.J."/>
            <person name="Mounaud S."/>
            <person name="Pasculle A.W."/>
            <person name="Nierman W.C."/>
            <person name="Driscoll E."/>
            <person name="Cumbie R."/>
            <person name="Clancy C.J."/>
            <person name="Dupont C.L."/>
        </authorList>
    </citation>
    <scope>NUCLEOTIDE SEQUENCE [LARGE SCALE GENOMIC DNA]</scope>
    <source>
        <strain evidence="1 2">GL24</strain>
    </source>
</reference>
<evidence type="ECO:0000313" key="2">
    <source>
        <dbReference type="Proteomes" id="UP000740926"/>
    </source>
</evidence>
<dbReference type="Proteomes" id="UP000740926">
    <property type="component" value="Unassembled WGS sequence"/>
</dbReference>
<dbReference type="SUPFAM" id="SSF55073">
    <property type="entry name" value="Nucleotide cyclase"/>
    <property type="match status" value="1"/>
</dbReference>
<dbReference type="Gene3D" id="3.30.70.1230">
    <property type="entry name" value="Nucleotide cyclase"/>
    <property type="match status" value="1"/>
</dbReference>
<protein>
    <submittedName>
        <fullName evidence="1">Uncharacterized protein</fullName>
    </submittedName>
</protein>
<sequence length="123" mass="13563">MLCCTDIEGDTCHKRALRFLNQHYRAVHRILVESDAIRVDFHNQRLHAVVTKPYGDANERARIERAVAIAQLAIDVLAETGDSDAHLPNAQVRVGIDSGMAWAAPQPIRRPSVPGMEGLKAST</sequence>
<accession>A0A9P6XQH8</accession>
<dbReference type="EMBL" id="JAANIU010012519">
    <property type="protein sequence ID" value="KAG1530421.1"/>
    <property type="molecule type" value="Genomic_DNA"/>
</dbReference>
<dbReference type="InterPro" id="IPR029787">
    <property type="entry name" value="Nucleotide_cyclase"/>
</dbReference>
<organism evidence="1 2">
    <name type="scientific">Rhizopus delemar</name>
    <dbReference type="NCBI Taxonomy" id="936053"/>
    <lineage>
        <taxon>Eukaryota</taxon>
        <taxon>Fungi</taxon>
        <taxon>Fungi incertae sedis</taxon>
        <taxon>Mucoromycota</taxon>
        <taxon>Mucoromycotina</taxon>
        <taxon>Mucoromycetes</taxon>
        <taxon>Mucorales</taxon>
        <taxon>Mucorineae</taxon>
        <taxon>Rhizopodaceae</taxon>
        <taxon>Rhizopus</taxon>
    </lineage>
</organism>
<proteinExistence type="predicted"/>
<dbReference type="AlphaFoldDB" id="A0A9P6XQH8"/>